<feature type="compositionally biased region" description="Pro residues" evidence="15">
    <location>
        <begin position="1267"/>
        <end position="1284"/>
    </location>
</feature>
<evidence type="ECO:0000256" key="14">
    <source>
        <dbReference type="PROSITE-ProRule" id="PRU00782"/>
    </source>
</evidence>
<dbReference type="SUPFAM" id="SSF48350">
    <property type="entry name" value="GTPase activation domain, GAP"/>
    <property type="match status" value="1"/>
</dbReference>
<keyword evidence="10" id="KW-0175">Coiled coil</keyword>
<dbReference type="Pfam" id="PF00612">
    <property type="entry name" value="IQ"/>
    <property type="match status" value="3"/>
</dbReference>
<feature type="compositionally biased region" description="Polar residues" evidence="15">
    <location>
        <begin position="2306"/>
        <end position="2325"/>
    </location>
</feature>
<feature type="compositionally biased region" description="Low complexity" evidence="15">
    <location>
        <begin position="2359"/>
        <end position="2386"/>
    </location>
</feature>
<organism evidence="19 20">
    <name type="scientific">Coregonus suidteri</name>
    <dbReference type="NCBI Taxonomy" id="861788"/>
    <lineage>
        <taxon>Eukaryota</taxon>
        <taxon>Metazoa</taxon>
        <taxon>Chordata</taxon>
        <taxon>Craniata</taxon>
        <taxon>Vertebrata</taxon>
        <taxon>Euteleostomi</taxon>
        <taxon>Actinopterygii</taxon>
        <taxon>Neopterygii</taxon>
        <taxon>Teleostei</taxon>
        <taxon>Protacanthopterygii</taxon>
        <taxon>Salmoniformes</taxon>
        <taxon>Salmonidae</taxon>
        <taxon>Coregoninae</taxon>
        <taxon>Coregonus</taxon>
    </lineage>
</organism>
<proteinExistence type="inferred from homology"/>
<dbReference type="InterPro" id="IPR046349">
    <property type="entry name" value="C1-like_sf"/>
</dbReference>
<dbReference type="FunFam" id="3.30.60.20:FF:000020">
    <property type="entry name" value="Putative unconventional myosin-IXa"/>
    <property type="match status" value="1"/>
</dbReference>
<feature type="region of interest" description="Actin-binding" evidence="14">
    <location>
        <begin position="618"/>
        <end position="640"/>
    </location>
</feature>
<keyword evidence="9" id="KW-0067">ATP-binding</keyword>
<evidence type="ECO:0000256" key="11">
    <source>
        <dbReference type="ARBA" id="ARBA00023123"/>
    </source>
</evidence>
<feature type="region of interest" description="Disordered" evidence="15">
    <location>
        <begin position="1302"/>
        <end position="1328"/>
    </location>
</feature>
<evidence type="ECO:0000256" key="9">
    <source>
        <dbReference type="ARBA" id="ARBA00022840"/>
    </source>
</evidence>
<dbReference type="InterPro" id="IPR001609">
    <property type="entry name" value="Myosin_head_motor_dom-like"/>
</dbReference>
<keyword evidence="20" id="KW-1185">Reference proteome</keyword>
<dbReference type="Pfam" id="PF00063">
    <property type="entry name" value="Myosin_head"/>
    <property type="match status" value="2"/>
</dbReference>
<feature type="compositionally biased region" description="Basic and acidic residues" evidence="15">
    <location>
        <begin position="994"/>
        <end position="1005"/>
    </location>
</feature>
<dbReference type="GO" id="GO:0005737">
    <property type="term" value="C:cytoplasm"/>
    <property type="evidence" value="ECO:0007669"/>
    <property type="project" value="UniProtKB-SubCell"/>
</dbReference>
<dbReference type="Gene3D" id="1.10.555.10">
    <property type="entry name" value="Rho GTPase activation protein"/>
    <property type="match status" value="1"/>
</dbReference>
<keyword evidence="3" id="KW-0343">GTPase activation</keyword>
<keyword evidence="5" id="KW-0479">Metal-binding</keyword>
<dbReference type="InterPro" id="IPR008936">
    <property type="entry name" value="Rho_GTPase_activation_prot"/>
</dbReference>
<dbReference type="Gene3D" id="3.30.60.20">
    <property type="match status" value="1"/>
</dbReference>
<evidence type="ECO:0000259" key="16">
    <source>
        <dbReference type="PROSITE" id="PS50081"/>
    </source>
</evidence>
<dbReference type="GO" id="GO:0016020">
    <property type="term" value="C:membrane"/>
    <property type="evidence" value="ECO:0007669"/>
    <property type="project" value="UniProtKB-SubCell"/>
</dbReference>
<feature type="compositionally biased region" description="Polar residues" evidence="15">
    <location>
        <begin position="1618"/>
        <end position="1635"/>
    </location>
</feature>
<dbReference type="PROSITE" id="PS51456">
    <property type="entry name" value="MYOSIN_MOTOR"/>
    <property type="match status" value="1"/>
</dbReference>
<feature type="region of interest" description="Disordered" evidence="15">
    <location>
        <begin position="1355"/>
        <end position="1742"/>
    </location>
</feature>
<comment type="similarity">
    <text evidence="14">Belongs to the TRAFAC class myosin-kinesin ATPase superfamily. Myosin family.</text>
</comment>
<dbReference type="GO" id="GO:0000146">
    <property type="term" value="F:microfilament motor activity"/>
    <property type="evidence" value="ECO:0007669"/>
    <property type="project" value="InterPro"/>
</dbReference>
<dbReference type="GO" id="GO:0008270">
    <property type="term" value="F:zinc ion binding"/>
    <property type="evidence" value="ECO:0007669"/>
    <property type="project" value="UniProtKB-KW"/>
</dbReference>
<feature type="region of interest" description="Disordered" evidence="15">
    <location>
        <begin position="945"/>
        <end position="1018"/>
    </location>
</feature>
<evidence type="ECO:0000256" key="13">
    <source>
        <dbReference type="ARBA" id="ARBA00023175"/>
    </source>
</evidence>
<dbReference type="SMART" id="SM00015">
    <property type="entry name" value="IQ"/>
    <property type="match status" value="5"/>
</dbReference>
<keyword evidence="4" id="KW-0963">Cytoplasm</keyword>
<evidence type="ECO:0000256" key="3">
    <source>
        <dbReference type="ARBA" id="ARBA00022468"/>
    </source>
</evidence>
<feature type="domain" description="Phorbol-ester/DAG-type" evidence="16">
    <location>
        <begin position="1903"/>
        <end position="1952"/>
    </location>
</feature>
<keyword evidence="11 14" id="KW-0518">Myosin</keyword>
<keyword evidence="6" id="KW-0547">Nucleotide-binding</keyword>
<dbReference type="SUPFAM" id="SSF52540">
    <property type="entry name" value="P-loop containing nucleoside triphosphate hydrolases"/>
    <property type="match status" value="2"/>
</dbReference>
<dbReference type="SMART" id="SM00109">
    <property type="entry name" value="C1"/>
    <property type="match status" value="1"/>
</dbReference>
<dbReference type="SMART" id="SM00324">
    <property type="entry name" value="RhoGAP"/>
    <property type="match status" value="1"/>
</dbReference>
<feature type="region of interest" description="Disordered" evidence="15">
    <location>
        <begin position="1032"/>
        <end position="1169"/>
    </location>
</feature>
<feature type="compositionally biased region" description="Basic residues" evidence="15">
    <location>
        <begin position="1567"/>
        <end position="1577"/>
    </location>
</feature>
<reference evidence="19 20" key="1">
    <citation type="submission" date="2021-04" db="EMBL/GenBank/DDBJ databases">
        <authorList>
            <person name="De Guttry C."/>
            <person name="Zahm M."/>
            <person name="Klopp C."/>
            <person name="Cabau C."/>
            <person name="Louis A."/>
            <person name="Berthelot C."/>
            <person name="Parey E."/>
            <person name="Roest Crollius H."/>
            <person name="Montfort J."/>
            <person name="Robinson-Rechavi M."/>
            <person name="Bucao C."/>
            <person name="Bouchez O."/>
            <person name="Gislard M."/>
            <person name="Lluch J."/>
            <person name="Milhes M."/>
            <person name="Lampietro C."/>
            <person name="Lopez Roques C."/>
            <person name="Donnadieu C."/>
            <person name="Braasch I."/>
            <person name="Desvignes T."/>
            <person name="Postlethwait J."/>
            <person name="Bobe J."/>
            <person name="Wedekind C."/>
            <person name="Guiguen Y."/>
        </authorList>
    </citation>
    <scope>NUCLEOTIDE SEQUENCE [LARGE SCALE GENOMIC DNA]</scope>
    <source>
        <strain evidence="19">Cs_M1</strain>
        <tissue evidence="19">Blood</tissue>
    </source>
</reference>
<feature type="region of interest" description="Disordered" evidence="15">
    <location>
        <begin position="1181"/>
        <end position="1203"/>
    </location>
</feature>
<feature type="compositionally biased region" description="Low complexity" evidence="15">
    <location>
        <begin position="966"/>
        <end position="993"/>
    </location>
</feature>
<comment type="subcellular location">
    <subcellularLocation>
        <location evidence="2">Cytoplasm</location>
    </subcellularLocation>
    <subcellularLocation>
        <location evidence="1">Membrane</location>
    </subcellularLocation>
</comment>
<feature type="compositionally biased region" description="Polar residues" evidence="15">
    <location>
        <begin position="1369"/>
        <end position="1383"/>
    </location>
</feature>
<dbReference type="FunFam" id="1.20.120.720:FF:000003">
    <property type="entry name" value="Putative unconventional myosin-IXa"/>
    <property type="match status" value="1"/>
</dbReference>
<dbReference type="GO" id="GO:0005884">
    <property type="term" value="C:actin filament"/>
    <property type="evidence" value="ECO:0007669"/>
    <property type="project" value="TreeGrafter"/>
</dbReference>
<name>A0AAN8KMG9_9TELE</name>
<dbReference type="PROSITE" id="PS00479">
    <property type="entry name" value="ZF_DAG_PE_1"/>
    <property type="match status" value="1"/>
</dbReference>
<protein>
    <recommendedName>
        <fullName evidence="21">Unconventional myosin-IXa-like</fullName>
    </recommendedName>
</protein>
<comment type="caution">
    <text evidence="19">The sequence shown here is derived from an EMBL/GenBank/DDBJ whole genome shotgun (WGS) entry which is preliminary data.</text>
</comment>
<dbReference type="SUPFAM" id="SSF57889">
    <property type="entry name" value="Cysteine-rich domain"/>
    <property type="match status" value="1"/>
</dbReference>
<dbReference type="CDD" id="cd20883">
    <property type="entry name" value="C1_Myosin-IXa"/>
    <property type="match status" value="1"/>
</dbReference>
<dbReference type="FunFam" id="1.20.58.530:FF:000009">
    <property type="entry name" value="unconventional myosin-IXb isoform X1"/>
    <property type="match status" value="1"/>
</dbReference>
<dbReference type="Proteomes" id="UP001356427">
    <property type="component" value="Unassembled WGS sequence"/>
</dbReference>
<evidence type="ECO:0000259" key="18">
    <source>
        <dbReference type="PROSITE" id="PS51456"/>
    </source>
</evidence>
<feature type="domain" description="Rho-GAP" evidence="17">
    <location>
        <begin position="1967"/>
        <end position="2155"/>
    </location>
</feature>
<dbReference type="FunFam" id="3.40.850.10:FF:000008">
    <property type="entry name" value="Putative unconventional myosin-IXa"/>
    <property type="match status" value="1"/>
</dbReference>
<dbReference type="SMART" id="SM00242">
    <property type="entry name" value="MYSc"/>
    <property type="match status" value="1"/>
</dbReference>
<dbReference type="GO" id="GO:0005524">
    <property type="term" value="F:ATP binding"/>
    <property type="evidence" value="ECO:0007669"/>
    <property type="project" value="UniProtKB-KW"/>
</dbReference>
<dbReference type="GO" id="GO:0044295">
    <property type="term" value="C:axonal growth cone"/>
    <property type="evidence" value="ECO:0007669"/>
    <property type="project" value="TreeGrafter"/>
</dbReference>
<dbReference type="PANTHER" id="PTHR46184:SF3">
    <property type="entry name" value="UNCONVENTIONAL MYOSIN-IXA"/>
    <property type="match status" value="1"/>
</dbReference>
<evidence type="ECO:0000313" key="19">
    <source>
        <dbReference type="EMBL" id="KAK6294162.1"/>
    </source>
</evidence>
<feature type="compositionally biased region" description="Polar residues" evidence="15">
    <location>
        <begin position="502"/>
        <end position="511"/>
    </location>
</feature>
<evidence type="ECO:0000256" key="8">
    <source>
        <dbReference type="ARBA" id="ARBA00022833"/>
    </source>
</evidence>
<dbReference type="FunFam" id="1.10.555.10:FF:000009">
    <property type="entry name" value="unconventional myosin-IXa isoform X1"/>
    <property type="match status" value="1"/>
</dbReference>
<feature type="region of interest" description="Disordered" evidence="15">
    <location>
        <begin position="502"/>
        <end position="543"/>
    </location>
</feature>
<keyword evidence="13" id="KW-0505">Motor protein</keyword>
<keyword evidence="14" id="KW-0009">Actin-binding</keyword>
<feature type="compositionally biased region" description="Polar residues" evidence="15">
    <location>
        <begin position="1581"/>
        <end position="1592"/>
    </location>
</feature>
<dbReference type="Pfam" id="PF00620">
    <property type="entry name" value="RhoGAP"/>
    <property type="match status" value="1"/>
</dbReference>
<keyword evidence="8" id="KW-0862">Zinc</keyword>
<feature type="compositionally biased region" description="Basic and acidic residues" evidence="15">
    <location>
        <begin position="1521"/>
        <end position="1537"/>
    </location>
</feature>
<evidence type="ECO:0000313" key="20">
    <source>
        <dbReference type="Proteomes" id="UP001356427"/>
    </source>
</evidence>
<evidence type="ECO:0000256" key="2">
    <source>
        <dbReference type="ARBA" id="ARBA00004496"/>
    </source>
</evidence>
<dbReference type="Gene3D" id="1.20.5.190">
    <property type="match status" value="3"/>
</dbReference>
<dbReference type="GO" id="GO:0045198">
    <property type="term" value="P:establishment of epithelial cell apical/basal polarity"/>
    <property type="evidence" value="ECO:0007669"/>
    <property type="project" value="TreeGrafter"/>
</dbReference>
<feature type="compositionally biased region" description="Low complexity" evidence="15">
    <location>
        <begin position="1132"/>
        <end position="1155"/>
    </location>
</feature>
<evidence type="ECO:0000256" key="6">
    <source>
        <dbReference type="ARBA" id="ARBA00022741"/>
    </source>
</evidence>
<dbReference type="Pfam" id="PF00130">
    <property type="entry name" value="C1_1"/>
    <property type="match status" value="1"/>
</dbReference>
<evidence type="ECO:0000256" key="5">
    <source>
        <dbReference type="ARBA" id="ARBA00022723"/>
    </source>
</evidence>
<evidence type="ECO:0000256" key="7">
    <source>
        <dbReference type="ARBA" id="ARBA00022771"/>
    </source>
</evidence>
<dbReference type="FunFam" id="1.20.58.530:FF:000005">
    <property type="entry name" value="unconventional myosin-IXa isoform X1"/>
    <property type="match status" value="1"/>
</dbReference>
<dbReference type="EMBL" id="JAGTTL010000035">
    <property type="protein sequence ID" value="KAK6294162.1"/>
    <property type="molecule type" value="Genomic_DNA"/>
</dbReference>
<comment type="caution">
    <text evidence="14">Lacks conserved residue(s) required for the propagation of feature annotation.</text>
</comment>
<feature type="region of interest" description="Disordered" evidence="15">
    <location>
        <begin position="2289"/>
        <end position="2482"/>
    </location>
</feature>
<dbReference type="Gene3D" id="6.20.240.20">
    <property type="match status" value="1"/>
</dbReference>
<evidence type="ECO:0008006" key="21">
    <source>
        <dbReference type="Google" id="ProtNLM"/>
    </source>
</evidence>
<sequence>MVQAFGNAKTAHNNNSSRFGKFIQVNYQESGTVRGAYVEKYLLEKSRLVYQEHNERNYHVFYYLLTGASEEDRSTFHLKKPEEYHYLNQMTKKVLRLHWENYYESEPDCFTVEGEDLKHDFERLQLAMEMVGFLPATRKQIFSLLSAILHLGNIRYKKKTYRDDSIDICNPEVLPTVSELLEVKEEMLFEALTTRKTVTVGERLIVPYKLAEAGTVRDSMAKSLYSALFDWIVFRINHALLNNRDLEESAKIFSIGVLDIFGFEDYENNSFEQFCINFANERLQHYFNQHIFKLEQEEYRAEGISWHNIDYVDNTGCINLISKKPTALLHLLDEESNFPQASNQTLLDKFKRQHEGNGYIEFPAVMEPAFIIRHYAGKVKYGVKDFREKNTDHMRPDIVALLKSSKNAFICGLMGIDPPATFRWAVLRAYFRAMVAFREAGKRHVHRKSGHDAAAPCAVLCSVDSFSFLHHPVHQRSLEILQRCKEEKYSVVRKSLRTPLSDLQGSNTLNEKSPREGVSWDGRGGWQGRLSSSGSNTEEDGGIFVNSTSSKLLERAHGILMRNKNYKSKPSLPKHLLDVKSLKYLSNLTLHDRITKSLLHLHKKKKPPSISAQFQASLNKLMETLGQSEPYFVKCIRSNAEKLPLRFNDGLVLRQLRYTGMLETVRIRQSGYCIKHTFQDFVRHFRVLLPEGTSATQEGIRQYLGQVDLAPDGYQVGKTMVFLREVERQRLQALLHREVLDRIVTLQRRFRALLERKHFIRMRLAATTIQQWWRAYLSKQEDDYDPSIQEEAALCLQTAWRGYKERRRFGLWREAALLLQREWRAWQKRREREGAALAIQTAWRCHMARDAYLRLRGTTVLLQAAGKGYLARQSFGQLKEQRLREKEQRLRERECQQQQQLQQQQQQLLQNGQTRLSPEEDDQPVRIMGLDLSTWEDRSYKERERSLQRLNSQEERRKEGGGEGGVARAAESSGRAQSEPPPVSSTAATATVVVRERTRTLDEPCQRTTRAKRESRRMRELEQAKFSLELLKVRATGSGGASSPSEERRWSAELAPATTSPLRSPQGPGTPDSQSSKGSFELLSMDDEILRERAPLADAEELGSPLSSEAPMELEQAPEVIPISPMSKEPPRASVSDVASPPPDSQSQAKPEPAAVSPPPPKIENYLPTFYVPSTDGSLVITRRPGIDPSRPLEEDTTTTTTRTTIITKPLKSIKQRRESSRRPVVVVISMQKESPLYQEELGGAVVHLPPVEVHDGSAQTGESPSSPRPSVPAPVQPLDPAPVIPVPAANQLVLEKLERLNEEKEERQRHLQQQNEREMMDQIRQQKEVLERQRRHFAQYERELLEKQRGEALVRIQQSRQGGPLQGGPSQDRSATAATSTRPLRPSSLLIERAPDLAPPFKTKSVSAAPADLSPPGPMDTQSVPKPHPEPNKAQPNKAQPKAQPNQPHPQARLPPPPSVPKAKTRDGRPVADGWAPNLTLESREGEGGGARGRVPKKAPANQGTSVSMTDRSGNIFFAPRDRVSFSKFDKEKPVNQEKAVAVPKEDPSSSSKPSIGLKTQEVSRAGHRKKARMARTRSDFLTRTPTSSLGGESEEDEYDGKPPHSSPPPYIPTLPKQQSFECFSDSEMPSTSSEEQKKMHKAMSSGDLAKVDTIRKNTQSDGRVRGKMRFWGKTKQGEKKSSREKLFCGGDSMEADDGDTGPLLGEGQDYMSPPRSPDMTLERGAKENKEPKVKRRRSVKISSGALEPAQWGNDALQILTCTNDYRSMNDFLMKKISDLVAEDGGKKDTMVDVVFKKALKEFRLNIFNSYSTALAMDDGKSIRYKDLYALFEQILEKTMRLEQRDWSESPVKVWVNTFKIFLDEFMTEYKPMDSTISKQVPKPERKKRRKKDADIVEEHNGHIFKATQYSIPTYCEYCSSLIWMMDRACVCKLCRYACHRKCCLKLTTKCSKKYDPELSSRQFGVEVSRLTNEERTVPLMVEKLINYIEMHGLYTEGIYRKSGSTNKIKELKQGLDTDVNSMNLDDYNIHVIASVFKQWLRDLPNPLMTFELYEEFLRAMCLQDRKEVIRGVYSIIDQLSRTHLNTLERLFFHLVRIAGQEDTNRMSANALAIVFAPCILRCPDTIDPLQSVQDIGKTTACVELIIGEQMNKYRARLKDINSLEFAENKAKCKLTLIRRSMKPVLIAVRFMTIARSTVPPNAAKKGKGHVRRFSYHTPSPPVSPRLPSVTGAVMQESGGEEVGAGLEPEVSEHQRLAMQQEERVLTEQIESLQKEKEELTFEMLTLEQRGSDDETLESEASIGTADSSENLNVDTEGATSDFSGPSERGPTLAAIAQPKRSEGKSHRRRNLRRQPDSQDSVDSCSSLSSLSSSSHYHPPSSSSVATARHFRYRSKSPSSGSGSTHGAQSLYPTQPPRRDSMDCVPLAEQEGAFEERSQFTSRGTFNPEKGKQKLKGSKNSPLRHSHDSGGHSRDPPDLPQQLVLYGSNEFMVWASLSPGERGRVEQEKREYWDTGRGPLSIREISRVDVPMPTRRWNEA</sequence>
<dbReference type="InterPro" id="IPR002219">
    <property type="entry name" value="PKC_DAG/PE"/>
</dbReference>
<dbReference type="PROSITE" id="PS50238">
    <property type="entry name" value="RHOGAP"/>
    <property type="match status" value="1"/>
</dbReference>
<dbReference type="Gene3D" id="1.20.120.720">
    <property type="entry name" value="Myosin VI head, motor domain, U50 subdomain"/>
    <property type="match status" value="1"/>
</dbReference>
<accession>A0AAN8KMG9</accession>
<dbReference type="PANTHER" id="PTHR46184">
    <property type="entry name" value="UNCONVENTIONAL MYOSIN-IXB-LIKE PROTEIN"/>
    <property type="match status" value="1"/>
</dbReference>
<feature type="region of interest" description="Disordered" evidence="15">
    <location>
        <begin position="906"/>
        <end position="926"/>
    </location>
</feature>
<dbReference type="Gene3D" id="3.40.850.10">
    <property type="entry name" value="Kinesin motor domain"/>
    <property type="match status" value="2"/>
</dbReference>
<evidence type="ECO:0000259" key="17">
    <source>
        <dbReference type="PROSITE" id="PS50238"/>
    </source>
</evidence>
<dbReference type="Gene3D" id="1.20.58.530">
    <property type="match status" value="1"/>
</dbReference>
<keyword evidence="7" id="KW-0863">Zinc-finger</keyword>
<evidence type="ECO:0000256" key="1">
    <source>
        <dbReference type="ARBA" id="ARBA00004370"/>
    </source>
</evidence>
<dbReference type="InterPro" id="IPR000048">
    <property type="entry name" value="IQ_motif_EF-hand-BS"/>
</dbReference>
<feature type="compositionally biased region" description="Basic and acidic residues" evidence="15">
    <location>
        <begin position="1677"/>
        <end position="1688"/>
    </location>
</feature>
<dbReference type="PROSITE" id="PS50081">
    <property type="entry name" value="ZF_DAG_PE_2"/>
    <property type="match status" value="1"/>
</dbReference>
<dbReference type="GO" id="GO:0051015">
    <property type="term" value="F:actin filament binding"/>
    <property type="evidence" value="ECO:0007669"/>
    <property type="project" value="TreeGrafter"/>
</dbReference>
<dbReference type="InterPro" id="IPR036961">
    <property type="entry name" value="Kinesin_motor_dom_sf"/>
</dbReference>
<dbReference type="InterPro" id="IPR027417">
    <property type="entry name" value="P-loop_NTPase"/>
</dbReference>
<gene>
    <name evidence="19" type="ORF">J4Q44_G00349920</name>
</gene>
<feature type="domain" description="Myosin motor" evidence="18">
    <location>
        <begin position="1"/>
        <end position="736"/>
    </location>
</feature>
<dbReference type="GO" id="GO:0016459">
    <property type="term" value="C:myosin complex"/>
    <property type="evidence" value="ECO:0007669"/>
    <property type="project" value="UniProtKB-KW"/>
</dbReference>
<dbReference type="InterPro" id="IPR000198">
    <property type="entry name" value="RhoGAP_dom"/>
</dbReference>
<feature type="compositionally biased region" description="Polar residues" evidence="15">
    <location>
        <begin position="1503"/>
        <end position="1514"/>
    </location>
</feature>
<evidence type="ECO:0000256" key="4">
    <source>
        <dbReference type="ARBA" id="ARBA00022490"/>
    </source>
</evidence>
<feature type="compositionally biased region" description="Basic and acidic residues" evidence="15">
    <location>
        <begin position="2466"/>
        <end position="2478"/>
    </location>
</feature>
<dbReference type="PRINTS" id="PR00193">
    <property type="entry name" value="MYOSINHEAVY"/>
</dbReference>
<dbReference type="InterPro" id="IPR046987">
    <property type="entry name" value="Myo9"/>
</dbReference>
<feature type="region of interest" description="Disordered" evidence="15">
    <location>
        <begin position="1251"/>
        <end position="1284"/>
    </location>
</feature>
<dbReference type="GO" id="GO:0035556">
    <property type="term" value="P:intracellular signal transduction"/>
    <property type="evidence" value="ECO:0007669"/>
    <property type="project" value="InterPro"/>
</dbReference>
<evidence type="ECO:0000256" key="10">
    <source>
        <dbReference type="ARBA" id="ARBA00023054"/>
    </source>
</evidence>
<dbReference type="PROSITE" id="PS50096">
    <property type="entry name" value="IQ"/>
    <property type="match status" value="3"/>
</dbReference>
<feature type="compositionally biased region" description="Basic and acidic residues" evidence="15">
    <location>
        <begin position="945"/>
        <end position="961"/>
    </location>
</feature>
<evidence type="ECO:0000256" key="12">
    <source>
        <dbReference type="ARBA" id="ARBA00023136"/>
    </source>
</evidence>
<keyword evidence="12" id="KW-0472">Membrane</keyword>
<evidence type="ECO:0000256" key="15">
    <source>
        <dbReference type="SAM" id="MobiDB-lite"/>
    </source>
</evidence>
<feature type="compositionally biased region" description="Basic and acidic residues" evidence="15">
    <location>
        <begin position="1722"/>
        <end position="1733"/>
    </location>
</feature>
<dbReference type="GO" id="GO:0005096">
    <property type="term" value="F:GTPase activator activity"/>
    <property type="evidence" value="ECO:0007669"/>
    <property type="project" value="UniProtKB-KW"/>
</dbReference>